<evidence type="ECO:0000256" key="3">
    <source>
        <dbReference type="ARBA" id="ARBA00022771"/>
    </source>
</evidence>
<feature type="domain" description="RanBP2-type" evidence="11">
    <location>
        <begin position="353"/>
        <end position="383"/>
    </location>
</feature>
<dbReference type="PANTHER" id="PTHR13948">
    <property type="entry name" value="RNA-BINDING PROTEIN"/>
    <property type="match status" value="1"/>
</dbReference>
<evidence type="ECO:0000259" key="10">
    <source>
        <dbReference type="PROSITE" id="PS50157"/>
    </source>
</evidence>
<feature type="region of interest" description="Disordered" evidence="8">
    <location>
        <begin position="43"/>
        <end position="193"/>
    </location>
</feature>
<protein>
    <submittedName>
        <fullName evidence="12">RNA-binding protein 10</fullName>
    </submittedName>
</protein>
<dbReference type="PROSITE" id="PS01358">
    <property type="entry name" value="ZF_RANBP2_1"/>
    <property type="match status" value="1"/>
</dbReference>
<dbReference type="AlphaFoldDB" id="A0AA47MLG8"/>
<dbReference type="Pfam" id="PF00076">
    <property type="entry name" value="RRM_1"/>
    <property type="match status" value="1"/>
</dbReference>
<dbReference type="Proteomes" id="UP001174136">
    <property type="component" value="Unassembled WGS sequence"/>
</dbReference>
<evidence type="ECO:0000256" key="5">
    <source>
        <dbReference type="ARBA" id="ARBA00023242"/>
    </source>
</evidence>
<keyword evidence="5" id="KW-0539">Nucleus</keyword>
<evidence type="ECO:0000256" key="7">
    <source>
        <dbReference type="PROSITE-ProRule" id="PRU00322"/>
    </source>
</evidence>
<keyword evidence="13" id="KW-1185">Reference proteome</keyword>
<feature type="domain" description="RRM" evidence="9">
    <location>
        <begin position="436"/>
        <end position="520"/>
    </location>
</feature>
<dbReference type="Pfam" id="PF17780">
    <property type="entry name" value="OCRE"/>
    <property type="match status" value="1"/>
</dbReference>
<accession>A0AA47MLG8</accession>
<evidence type="ECO:0000256" key="8">
    <source>
        <dbReference type="SAM" id="MobiDB-lite"/>
    </source>
</evidence>
<dbReference type="CDD" id="cd12754">
    <property type="entry name" value="RRM2_RBM10"/>
    <property type="match status" value="1"/>
</dbReference>
<dbReference type="CDD" id="cd16167">
    <property type="entry name" value="OCRE_RBM10"/>
    <property type="match status" value="1"/>
</dbReference>
<feature type="region of interest" description="Disordered" evidence="8">
    <location>
        <begin position="789"/>
        <end position="820"/>
    </location>
</feature>
<feature type="compositionally biased region" description="Basic and acidic residues" evidence="8">
    <location>
        <begin position="43"/>
        <end position="55"/>
    </location>
</feature>
<dbReference type="InterPro" id="IPR013087">
    <property type="entry name" value="Znf_C2H2_type"/>
</dbReference>
<feature type="region of interest" description="Disordered" evidence="8">
    <location>
        <begin position="737"/>
        <end position="776"/>
    </location>
</feature>
<dbReference type="SMART" id="SM00360">
    <property type="entry name" value="RRM"/>
    <property type="match status" value="2"/>
</dbReference>
<feature type="compositionally biased region" description="Basic and acidic residues" evidence="8">
    <location>
        <begin position="148"/>
        <end position="162"/>
    </location>
</feature>
<keyword evidence="2" id="KW-0479">Metal-binding</keyword>
<feature type="compositionally biased region" description="Low complexity" evidence="8">
    <location>
        <begin position="796"/>
        <end position="812"/>
    </location>
</feature>
<keyword evidence="6" id="KW-0694">RNA-binding</keyword>
<dbReference type="InterPro" id="IPR034992">
    <property type="entry name" value="RBM10_RRM2"/>
</dbReference>
<organism evidence="12 13">
    <name type="scientific">Merluccius polli</name>
    <name type="common">Benguela hake</name>
    <name type="synonym">Merluccius cadenati</name>
    <dbReference type="NCBI Taxonomy" id="89951"/>
    <lineage>
        <taxon>Eukaryota</taxon>
        <taxon>Metazoa</taxon>
        <taxon>Chordata</taxon>
        <taxon>Craniata</taxon>
        <taxon>Vertebrata</taxon>
        <taxon>Euteleostomi</taxon>
        <taxon>Actinopterygii</taxon>
        <taxon>Neopterygii</taxon>
        <taxon>Teleostei</taxon>
        <taxon>Neoteleostei</taxon>
        <taxon>Acanthomorphata</taxon>
        <taxon>Zeiogadaria</taxon>
        <taxon>Gadariae</taxon>
        <taxon>Gadiformes</taxon>
        <taxon>Gadoidei</taxon>
        <taxon>Merlucciidae</taxon>
        <taxon>Merluccius</taxon>
    </lineage>
</organism>
<name>A0AA47MLG8_MERPO</name>
<dbReference type="PROSITE" id="PS50199">
    <property type="entry name" value="ZF_RANBP2_2"/>
    <property type="match status" value="1"/>
</dbReference>
<dbReference type="PANTHER" id="PTHR13948:SF4">
    <property type="entry name" value="RNA-BINDING PROTEIN 10"/>
    <property type="match status" value="1"/>
</dbReference>
<comment type="caution">
    <text evidence="12">The sequence shown here is derived from an EMBL/GenBank/DDBJ whole genome shotgun (WGS) entry which is preliminary data.</text>
</comment>
<dbReference type="InterPro" id="IPR012677">
    <property type="entry name" value="Nucleotide-bd_a/b_plait_sf"/>
</dbReference>
<dbReference type="SMART" id="SM00547">
    <property type="entry name" value="ZnF_RBZ"/>
    <property type="match status" value="1"/>
</dbReference>
<keyword evidence="3 7" id="KW-0863">Zinc-finger</keyword>
<dbReference type="FunFam" id="3.30.70.330:FF:000110">
    <property type="entry name" value="RNA-binding protein 10 isoform X1"/>
    <property type="match status" value="1"/>
</dbReference>
<evidence type="ECO:0000259" key="11">
    <source>
        <dbReference type="PROSITE" id="PS50199"/>
    </source>
</evidence>
<comment type="subcellular location">
    <subcellularLocation>
        <location evidence="1">Nucleus</location>
    </subcellularLocation>
</comment>
<reference evidence="12" key="1">
    <citation type="journal article" date="2023" name="Front. Mar. Sci.">
        <title>A new Merluccius polli reference genome to investigate the effects of global change in West African waters.</title>
        <authorList>
            <person name="Mateo J.L."/>
            <person name="Blanco-Fernandez C."/>
            <person name="Garcia-Vazquez E."/>
            <person name="Machado-Schiaffino G."/>
        </authorList>
    </citation>
    <scope>NUCLEOTIDE SEQUENCE</scope>
    <source>
        <strain evidence="12">C29</strain>
        <tissue evidence="12">Fin</tissue>
    </source>
</reference>
<feature type="compositionally biased region" description="Basic and acidic residues" evidence="8">
    <location>
        <begin position="86"/>
        <end position="100"/>
    </location>
</feature>
<dbReference type="EMBL" id="JAOPHQ010003702">
    <property type="protein sequence ID" value="KAK0142255.1"/>
    <property type="molecule type" value="Genomic_DNA"/>
</dbReference>
<dbReference type="GO" id="GO:0008270">
    <property type="term" value="F:zinc ion binding"/>
    <property type="evidence" value="ECO:0007669"/>
    <property type="project" value="UniProtKB-KW"/>
</dbReference>
<dbReference type="InterPro" id="IPR036443">
    <property type="entry name" value="Znf_RanBP2_sf"/>
</dbReference>
<dbReference type="GO" id="GO:0005634">
    <property type="term" value="C:nucleus"/>
    <property type="evidence" value="ECO:0007669"/>
    <property type="project" value="UniProtKB-SubCell"/>
</dbReference>
<dbReference type="PROSITE" id="PS50102">
    <property type="entry name" value="RRM"/>
    <property type="match status" value="2"/>
</dbReference>
<feature type="region of interest" description="Disordered" evidence="8">
    <location>
        <begin position="215"/>
        <end position="241"/>
    </location>
</feature>
<feature type="region of interest" description="Disordered" evidence="8">
    <location>
        <begin position="860"/>
        <end position="891"/>
    </location>
</feature>
<feature type="compositionally biased region" description="Basic and acidic residues" evidence="8">
    <location>
        <begin position="926"/>
        <end position="954"/>
    </location>
</feature>
<feature type="region of interest" description="Disordered" evidence="8">
    <location>
        <begin position="926"/>
        <end position="970"/>
    </location>
</feature>
<sequence>MHIVNTLIAVQSDTVWMRAATPSTNQGKDDNYTVIQTRWPSMDYERRGGRGDRMGRYGNSSNDHNFRDMDYRGYGQEDEEAGTGYDIRDKGNRQYRREEQPGVICDFPPGRLQDHPGFSQRREVGREATGQCPTHAPVPQADPAFTRLQRDEDGPGRREEQFRTGPQEQARGQSARGFPNNSAHTHLGNRDGNWGREGVALQEESEYNAAAARLREEDRFPRGTANRMSFPGGSEERGGGSGILDLSFEEFDQRDQDYRADLDQNQRPSNIIMLRMLPPNATANEIRAQLLEQGIQPREVRLMRNKSSGQSRGFAFVEFNLIQEASRWMETNQRVLSILGQRVAMHYSDPKPRANEDWLCNKCGVQNFKRREKCFKCSVPKSEAELKLPLLQRELTLGLQKEGSQGLLPLPVPYHSTVPAVSTAHTVQQQADVANDTLILRNLGPHTSVEAILSALAPFATLSPSNVRLIKDKHTHLNRGFAFLQLSTIVEASQLLQILQALQPALSIDGKAIAVEFAKGSKRDVFLTDGSRVSAATVASTAIAAAQWAVTQTAQNGSGGGQGVDAAMYQQGAAVAYNLDGQDYTVGDGPGTPGPALVTAGAGLMGAYTGGAAPVISCDAMPSAMEAVQQPHVHAQPSLLTVADKAQASQAVAQQVEIVGKPQPAAPGPPATPGTEHELQQYPVPDVSTYQYDESSGYYYDPLTGLYYDPNSQYYYNSHSQQYMYWDGEKQTYVPAQSDADQTATPADASGTSDSLTSPGGKERKDKPKNKTAQQIAKDMERWAKSLNRQKENVRSVSSSSPTASSAALATAFPRPPGHARLDERREAASADAGYAVLEKKGALSERPQIFLDQIRHTAELSPPQQQGLVPAYSGETDSDEEGAEKEDKDGRMTDWSKLACLLCRRQFPSKEALIRHQQLSELHKQNLEKRKIQQDAAGKERQRIADRSEPPDAKRRKFSPVDGVTGTSLGARMLQGGMKKGLLLRNMQTE</sequence>
<dbReference type="CDD" id="cd12753">
    <property type="entry name" value="RRM1_RBM10"/>
    <property type="match status" value="1"/>
</dbReference>
<dbReference type="GO" id="GO:0000398">
    <property type="term" value="P:mRNA splicing, via spliceosome"/>
    <property type="evidence" value="ECO:0007669"/>
    <property type="project" value="TreeGrafter"/>
</dbReference>
<evidence type="ECO:0000256" key="4">
    <source>
        <dbReference type="ARBA" id="ARBA00022833"/>
    </source>
</evidence>
<dbReference type="PROSITE" id="PS50157">
    <property type="entry name" value="ZINC_FINGER_C2H2_2"/>
    <property type="match status" value="1"/>
</dbReference>
<dbReference type="InterPro" id="IPR055494">
    <property type="entry name" value="DUF7066"/>
</dbReference>
<dbReference type="Gene3D" id="3.30.70.330">
    <property type="match status" value="2"/>
</dbReference>
<evidence type="ECO:0000256" key="1">
    <source>
        <dbReference type="ARBA" id="ARBA00004123"/>
    </source>
</evidence>
<evidence type="ECO:0000256" key="2">
    <source>
        <dbReference type="ARBA" id="ARBA00022723"/>
    </source>
</evidence>
<feature type="domain" description="RRM" evidence="9">
    <location>
        <begin position="270"/>
        <end position="350"/>
    </location>
</feature>
<dbReference type="FunFam" id="4.10.1060.10:FF:000005">
    <property type="entry name" value="RNA-binding protein 10 isoform X2"/>
    <property type="match status" value="1"/>
</dbReference>
<feature type="region of interest" description="Disordered" evidence="8">
    <location>
        <begin position="661"/>
        <end position="682"/>
    </location>
</feature>
<dbReference type="InterPro" id="IPR001876">
    <property type="entry name" value="Znf_RanBP2"/>
</dbReference>
<dbReference type="InterPro" id="IPR000504">
    <property type="entry name" value="RRM_dom"/>
</dbReference>
<proteinExistence type="predicted"/>
<keyword evidence="4" id="KW-0862">Zinc</keyword>
<dbReference type="InterPro" id="IPR035979">
    <property type="entry name" value="RBD_domain_sf"/>
</dbReference>
<evidence type="ECO:0000259" key="9">
    <source>
        <dbReference type="PROSITE" id="PS50102"/>
    </source>
</evidence>
<feature type="domain" description="C2H2-type" evidence="10">
    <location>
        <begin position="899"/>
        <end position="929"/>
    </location>
</feature>
<feature type="compositionally biased region" description="Polar residues" evidence="8">
    <location>
        <begin position="739"/>
        <end position="758"/>
    </location>
</feature>
<gene>
    <name evidence="12" type="primary">RBM10</name>
    <name evidence="12" type="ORF">N1851_020086</name>
</gene>
<dbReference type="SUPFAM" id="SSF90209">
    <property type="entry name" value="Ran binding protein zinc finger-like"/>
    <property type="match status" value="1"/>
</dbReference>
<dbReference type="InterPro" id="IPR035618">
    <property type="entry name" value="RBM10_OCRE"/>
</dbReference>
<dbReference type="SUPFAM" id="SSF54928">
    <property type="entry name" value="RNA-binding domain, RBD"/>
    <property type="match status" value="2"/>
</dbReference>
<evidence type="ECO:0000313" key="12">
    <source>
        <dbReference type="EMBL" id="KAK0142255.1"/>
    </source>
</evidence>
<evidence type="ECO:0000313" key="13">
    <source>
        <dbReference type="Proteomes" id="UP001174136"/>
    </source>
</evidence>
<dbReference type="Gene3D" id="4.10.1060.10">
    <property type="entry name" value="Zinc finger, RanBP2-type"/>
    <property type="match status" value="1"/>
</dbReference>
<dbReference type="GO" id="GO:0003723">
    <property type="term" value="F:RNA binding"/>
    <property type="evidence" value="ECO:0007669"/>
    <property type="project" value="UniProtKB-UniRule"/>
</dbReference>
<dbReference type="InterPro" id="IPR041591">
    <property type="entry name" value="OCRE"/>
</dbReference>
<dbReference type="Pfam" id="PF23217">
    <property type="entry name" value="DUF7066"/>
    <property type="match status" value="1"/>
</dbReference>
<evidence type="ECO:0000256" key="6">
    <source>
        <dbReference type="PROSITE-ProRule" id="PRU00176"/>
    </source>
</evidence>